<organism evidence="2 5">
    <name type="scientific">Saccharopolyspora kobensis</name>
    <dbReference type="NCBI Taxonomy" id="146035"/>
    <lineage>
        <taxon>Bacteria</taxon>
        <taxon>Bacillati</taxon>
        <taxon>Actinomycetota</taxon>
        <taxon>Actinomycetes</taxon>
        <taxon>Pseudonocardiales</taxon>
        <taxon>Pseudonocardiaceae</taxon>
        <taxon>Saccharopolyspora</taxon>
    </lineage>
</organism>
<sequence>MHNGHEMRWGGLAGLASLVLAIIASILLRGAPRITESTNAIASYLFFSRGVILTAVVLAAAAVVLFMWFGATLATAFRLADPDSDAPAVVLAGFAITATTGFLGTAMFGGLVHALTTHPMLLALASVPYSALMVVRAIAGLALALPLAACAVAVMRTEVFPAWAGWFTGFVAVIRVLGAITVISGAGVLAPDSVLAAYVPNALTALWLLVMSGLLVREHLPSISPQRRGAVGPA</sequence>
<evidence type="ECO:0000313" key="4">
    <source>
        <dbReference type="Proteomes" id="UP000199690"/>
    </source>
</evidence>
<evidence type="ECO:0008006" key="6">
    <source>
        <dbReference type="Google" id="ProtNLM"/>
    </source>
</evidence>
<gene>
    <name evidence="2" type="ORF">SAMN02982929_01754</name>
    <name evidence="3" type="ORF">SAMN05216506_12113</name>
</gene>
<keyword evidence="1" id="KW-1133">Transmembrane helix</keyword>
<keyword evidence="4" id="KW-1185">Reference proteome</keyword>
<dbReference type="Proteomes" id="UP000199690">
    <property type="component" value="Unassembled WGS sequence"/>
</dbReference>
<proteinExistence type="predicted"/>
<dbReference type="EMBL" id="FOME01000021">
    <property type="protein sequence ID" value="SFF16934.1"/>
    <property type="molecule type" value="Genomic_DNA"/>
</dbReference>
<reference evidence="2" key="2">
    <citation type="submission" date="2016-10" db="EMBL/GenBank/DDBJ databases">
        <authorList>
            <person name="de Groot N.N."/>
        </authorList>
    </citation>
    <scope>NUCLEOTIDE SEQUENCE [LARGE SCALE GENOMIC DNA]</scope>
    <source>
        <strain evidence="2">ATCC 20501</strain>
    </source>
</reference>
<accession>A0A1H5ZE85</accession>
<evidence type="ECO:0000313" key="2">
    <source>
        <dbReference type="EMBL" id="SEG33686.1"/>
    </source>
</evidence>
<evidence type="ECO:0000313" key="5">
    <source>
        <dbReference type="Proteomes" id="UP000236729"/>
    </source>
</evidence>
<keyword evidence="1" id="KW-0472">Membrane</keyword>
<feature type="transmembrane region" description="Helical" evidence="1">
    <location>
        <begin position="166"/>
        <end position="189"/>
    </location>
</feature>
<protein>
    <recommendedName>
        <fullName evidence="6">DUF4386 family protein</fullName>
    </recommendedName>
</protein>
<reference evidence="4 5" key="1">
    <citation type="submission" date="2016-10" db="EMBL/GenBank/DDBJ databases">
        <authorList>
            <person name="Varghese N."/>
            <person name="Submissions S."/>
        </authorList>
    </citation>
    <scope>NUCLEOTIDE SEQUENCE [LARGE SCALE GENOMIC DNA]</scope>
    <source>
        <strain evidence="5">ATCC 20501</strain>
        <strain evidence="3 4">CGMCC 4.3529</strain>
    </source>
</reference>
<name>A0A1H5ZE85_9PSEU</name>
<feature type="transmembrane region" description="Helical" evidence="1">
    <location>
        <begin position="51"/>
        <end position="77"/>
    </location>
</feature>
<dbReference type="RefSeq" id="WP_093358344.1">
    <property type="nucleotide sequence ID" value="NZ_FNVB01000003.1"/>
</dbReference>
<feature type="transmembrane region" description="Helical" evidence="1">
    <location>
        <begin position="89"/>
        <end position="111"/>
    </location>
</feature>
<dbReference type="Proteomes" id="UP000236729">
    <property type="component" value="Unassembled WGS sequence"/>
</dbReference>
<evidence type="ECO:0000313" key="3">
    <source>
        <dbReference type="EMBL" id="SFF16934.1"/>
    </source>
</evidence>
<dbReference type="EMBL" id="FNVB01000003">
    <property type="protein sequence ID" value="SEG33686.1"/>
    <property type="molecule type" value="Genomic_DNA"/>
</dbReference>
<dbReference type="AlphaFoldDB" id="A0A1H5ZE85"/>
<feature type="transmembrane region" description="Helical" evidence="1">
    <location>
        <begin position="12"/>
        <end position="31"/>
    </location>
</feature>
<feature type="transmembrane region" description="Helical" evidence="1">
    <location>
        <begin position="195"/>
        <end position="216"/>
    </location>
</feature>
<evidence type="ECO:0000256" key="1">
    <source>
        <dbReference type="SAM" id="Phobius"/>
    </source>
</evidence>
<keyword evidence="1" id="KW-0812">Transmembrane</keyword>
<accession>A0A1I2GGH4</accession>
<feature type="transmembrane region" description="Helical" evidence="1">
    <location>
        <begin position="131"/>
        <end position="154"/>
    </location>
</feature>